<feature type="compositionally biased region" description="Basic and acidic residues" evidence="1">
    <location>
        <begin position="1"/>
        <end position="13"/>
    </location>
</feature>
<dbReference type="OrthoDB" id="7554612at2759"/>
<evidence type="ECO:0000313" key="2">
    <source>
        <dbReference type="EMBL" id="KMQ88581.1"/>
    </source>
</evidence>
<proteinExistence type="predicted"/>
<feature type="region of interest" description="Disordered" evidence="1">
    <location>
        <begin position="1"/>
        <end position="48"/>
    </location>
</feature>
<evidence type="ECO:0000256" key="1">
    <source>
        <dbReference type="SAM" id="MobiDB-lite"/>
    </source>
</evidence>
<keyword evidence="3" id="KW-1185">Reference proteome</keyword>
<dbReference type="AlphaFoldDB" id="A0A0J7KEI6"/>
<dbReference type="PaxDb" id="67767-A0A0J7KEI6"/>
<gene>
    <name evidence="2" type="ORF">RF55_11908</name>
</gene>
<dbReference type="EMBL" id="LBMM01008861">
    <property type="protein sequence ID" value="KMQ88581.1"/>
    <property type="molecule type" value="Genomic_DNA"/>
</dbReference>
<comment type="caution">
    <text evidence="2">The sequence shown here is derived from an EMBL/GenBank/DDBJ whole genome shotgun (WGS) entry which is preliminary data.</text>
</comment>
<dbReference type="Proteomes" id="UP000036403">
    <property type="component" value="Unassembled WGS sequence"/>
</dbReference>
<sequence length="131" mass="14474">MNGPRSAEKEVISSREINGDSPRNNEGLTKVNTPRNRKPRNAICNPPKTSAVMITGQKEEFSYADALKKARESISLKDLQIERTKVRRAANGGMLIAVIGPDSARKALALKDKLSEVLKGEAQITRPFFIR</sequence>
<accession>A0A0J7KEI6</accession>
<protein>
    <submittedName>
        <fullName evidence="2">Uncharacterized protein</fullName>
    </submittedName>
</protein>
<name>A0A0J7KEI6_LASNI</name>
<reference evidence="2 3" key="1">
    <citation type="submission" date="2015-04" db="EMBL/GenBank/DDBJ databases">
        <title>Lasius niger genome sequencing.</title>
        <authorList>
            <person name="Konorov E.A."/>
            <person name="Nikitin M.A."/>
            <person name="Kirill M.V."/>
            <person name="Chang P."/>
        </authorList>
    </citation>
    <scope>NUCLEOTIDE SEQUENCE [LARGE SCALE GENOMIC DNA]</scope>
    <source>
        <tissue evidence="2">Whole</tissue>
    </source>
</reference>
<feature type="compositionally biased region" description="Polar residues" evidence="1">
    <location>
        <begin position="21"/>
        <end position="34"/>
    </location>
</feature>
<evidence type="ECO:0000313" key="3">
    <source>
        <dbReference type="Proteomes" id="UP000036403"/>
    </source>
</evidence>
<organism evidence="2 3">
    <name type="scientific">Lasius niger</name>
    <name type="common">Black garden ant</name>
    <dbReference type="NCBI Taxonomy" id="67767"/>
    <lineage>
        <taxon>Eukaryota</taxon>
        <taxon>Metazoa</taxon>
        <taxon>Ecdysozoa</taxon>
        <taxon>Arthropoda</taxon>
        <taxon>Hexapoda</taxon>
        <taxon>Insecta</taxon>
        <taxon>Pterygota</taxon>
        <taxon>Neoptera</taxon>
        <taxon>Endopterygota</taxon>
        <taxon>Hymenoptera</taxon>
        <taxon>Apocrita</taxon>
        <taxon>Aculeata</taxon>
        <taxon>Formicoidea</taxon>
        <taxon>Formicidae</taxon>
        <taxon>Formicinae</taxon>
        <taxon>Lasius</taxon>
        <taxon>Lasius</taxon>
    </lineage>
</organism>